<dbReference type="SUPFAM" id="SSF46785">
    <property type="entry name" value="Winged helix' DNA-binding domain"/>
    <property type="match status" value="1"/>
</dbReference>
<sequence length="301" mass="34215">MNLQHLRYFLTLADLEHYTDAAKQLHITQPTLSHAIAALESEVKVPLFVKKGRNIVLTEAGKDFYKVVKTSIDLLDAGINQLQQTHQKQHRINLTLLRILGRKAVPNLVRTFIEQHPDTRSEFDFHNDSGMSSDMLEGIQNGQYDLAFCSKIESFSSISFIPIFTQDLVLIVPKGHPLSAKEQVTVEDTLDYPQVWFSKRSGMRPVLDQIFSKISKRPKIAFEVSEDETVVGLVAQQFGIAIAPKADFLKDFDDIAIIPIKSLENRRVYYAAYHKGKELHTDLKNFIDFIATQSEIMNLSI</sequence>
<dbReference type="SUPFAM" id="SSF53850">
    <property type="entry name" value="Periplasmic binding protein-like II"/>
    <property type="match status" value="1"/>
</dbReference>
<reference evidence="6 7" key="1">
    <citation type="submission" date="2020-04" db="EMBL/GenBank/DDBJ databases">
        <title>MicrobeNet Type strains.</title>
        <authorList>
            <person name="Nicholson A.C."/>
        </authorList>
    </citation>
    <scope>NUCLEOTIDE SEQUENCE [LARGE SCALE GENOMIC DNA]</scope>
    <source>
        <strain evidence="6 7">DSM 22768</strain>
    </source>
</reference>
<dbReference type="RefSeq" id="WP_193523698.1">
    <property type="nucleotide sequence ID" value="NZ_JABASA010000013.1"/>
</dbReference>
<dbReference type="Proteomes" id="UP000532121">
    <property type="component" value="Unassembled WGS sequence"/>
</dbReference>
<feature type="domain" description="HTH lysR-type" evidence="5">
    <location>
        <begin position="1"/>
        <end position="58"/>
    </location>
</feature>
<dbReference type="PROSITE" id="PS50931">
    <property type="entry name" value="HTH_LYSR"/>
    <property type="match status" value="1"/>
</dbReference>
<keyword evidence="4" id="KW-0804">Transcription</keyword>
<organism evidence="6 7">
    <name type="scientific">Streptococcus ratti</name>
    <dbReference type="NCBI Taxonomy" id="1341"/>
    <lineage>
        <taxon>Bacteria</taxon>
        <taxon>Bacillati</taxon>
        <taxon>Bacillota</taxon>
        <taxon>Bacilli</taxon>
        <taxon>Lactobacillales</taxon>
        <taxon>Streptococcaceae</taxon>
        <taxon>Streptococcus</taxon>
    </lineage>
</organism>
<keyword evidence="2" id="KW-0805">Transcription regulation</keyword>
<dbReference type="Pfam" id="PF00126">
    <property type="entry name" value="HTH_1"/>
    <property type="match status" value="1"/>
</dbReference>
<evidence type="ECO:0000259" key="5">
    <source>
        <dbReference type="PROSITE" id="PS50931"/>
    </source>
</evidence>
<evidence type="ECO:0000256" key="2">
    <source>
        <dbReference type="ARBA" id="ARBA00023015"/>
    </source>
</evidence>
<dbReference type="InterPro" id="IPR036390">
    <property type="entry name" value="WH_DNA-bd_sf"/>
</dbReference>
<dbReference type="EMBL" id="JABASA010000013">
    <property type="protein sequence ID" value="NMD49443.1"/>
    <property type="molecule type" value="Genomic_DNA"/>
</dbReference>
<proteinExistence type="inferred from homology"/>
<evidence type="ECO:0000256" key="4">
    <source>
        <dbReference type="ARBA" id="ARBA00023163"/>
    </source>
</evidence>
<dbReference type="GO" id="GO:0003700">
    <property type="term" value="F:DNA-binding transcription factor activity"/>
    <property type="evidence" value="ECO:0007669"/>
    <property type="project" value="InterPro"/>
</dbReference>
<dbReference type="InterPro" id="IPR000847">
    <property type="entry name" value="LysR_HTH_N"/>
</dbReference>
<evidence type="ECO:0000313" key="6">
    <source>
        <dbReference type="EMBL" id="NMD49443.1"/>
    </source>
</evidence>
<dbReference type="GO" id="GO:0000976">
    <property type="term" value="F:transcription cis-regulatory region binding"/>
    <property type="evidence" value="ECO:0007669"/>
    <property type="project" value="TreeGrafter"/>
</dbReference>
<protein>
    <submittedName>
        <fullName evidence="6">LysR family transcriptional regulator</fullName>
    </submittedName>
</protein>
<comment type="similarity">
    <text evidence="1">Belongs to the LysR transcriptional regulatory family.</text>
</comment>
<dbReference type="FunFam" id="1.10.10.10:FF:000001">
    <property type="entry name" value="LysR family transcriptional regulator"/>
    <property type="match status" value="1"/>
</dbReference>
<comment type="caution">
    <text evidence="6">The sequence shown here is derived from an EMBL/GenBank/DDBJ whole genome shotgun (WGS) entry which is preliminary data.</text>
</comment>
<evidence type="ECO:0000256" key="3">
    <source>
        <dbReference type="ARBA" id="ARBA00023125"/>
    </source>
</evidence>
<keyword evidence="3" id="KW-0238">DNA-binding</keyword>
<dbReference type="InterPro" id="IPR005119">
    <property type="entry name" value="LysR_subst-bd"/>
</dbReference>
<evidence type="ECO:0000313" key="7">
    <source>
        <dbReference type="Proteomes" id="UP000532121"/>
    </source>
</evidence>
<dbReference type="InterPro" id="IPR036388">
    <property type="entry name" value="WH-like_DNA-bd_sf"/>
</dbReference>
<dbReference type="PANTHER" id="PTHR30126:SF39">
    <property type="entry name" value="HTH-TYPE TRANSCRIPTIONAL REGULATOR CYSL"/>
    <property type="match status" value="1"/>
</dbReference>
<accession>A0A7X9LDV0</accession>
<dbReference type="PANTHER" id="PTHR30126">
    <property type="entry name" value="HTH-TYPE TRANSCRIPTIONAL REGULATOR"/>
    <property type="match status" value="1"/>
</dbReference>
<dbReference type="Gene3D" id="3.40.190.290">
    <property type="match status" value="1"/>
</dbReference>
<dbReference type="PRINTS" id="PR00039">
    <property type="entry name" value="HTHLYSR"/>
</dbReference>
<name>A0A7X9LDV0_STRRT</name>
<dbReference type="Pfam" id="PF03466">
    <property type="entry name" value="LysR_substrate"/>
    <property type="match status" value="1"/>
</dbReference>
<dbReference type="AlphaFoldDB" id="A0A7X9LDV0"/>
<gene>
    <name evidence="6" type="ORF">HHO37_07170</name>
</gene>
<dbReference type="Gene3D" id="1.10.10.10">
    <property type="entry name" value="Winged helix-like DNA-binding domain superfamily/Winged helix DNA-binding domain"/>
    <property type="match status" value="1"/>
</dbReference>
<evidence type="ECO:0000256" key="1">
    <source>
        <dbReference type="ARBA" id="ARBA00009437"/>
    </source>
</evidence>